<dbReference type="Gramene" id="OB10G16070.1">
    <property type="protein sequence ID" value="OB10G16070.1"/>
    <property type="gene ID" value="OB10G16070"/>
</dbReference>
<keyword evidence="1" id="KW-0472">Membrane</keyword>
<dbReference type="Proteomes" id="UP000006038">
    <property type="component" value="Chromosome 10"/>
</dbReference>
<dbReference type="AlphaFoldDB" id="J3N259"/>
<protein>
    <submittedName>
        <fullName evidence="2">Uncharacterized protein</fullName>
    </submittedName>
</protein>
<keyword evidence="3" id="KW-1185">Reference proteome</keyword>
<feature type="transmembrane region" description="Helical" evidence="1">
    <location>
        <begin position="15"/>
        <end position="43"/>
    </location>
</feature>
<organism evidence="2">
    <name type="scientific">Oryza brachyantha</name>
    <name type="common">malo sina</name>
    <dbReference type="NCBI Taxonomy" id="4533"/>
    <lineage>
        <taxon>Eukaryota</taxon>
        <taxon>Viridiplantae</taxon>
        <taxon>Streptophyta</taxon>
        <taxon>Embryophyta</taxon>
        <taxon>Tracheophyta</taxon>
        <taxon>Spermatophyta</taxon>
        <taxon>Magnoliopsida</taxon>
        <taxon>Liliopsida</taxon>
        <taxon>Poales</taxon>
        <taxon>Poaceae</taxon>
        <taxon>BOP clade</taxon>
        <taxon>Oryzoideae</taxon>
        <taxon>Oryzeae</taxon>
        <taxon>Oryzinae</taxon>
        <taxon>Oryza</taxon>
    </lineage>
</organism>
<evidence type="ECO:0000313" key="3">
    <source>
        <dbReference type="Proteomes" id="UP000006038"/>
    </source>
</evidence>
<sequence>MRWHAVSNPSCCRQYIFHMCIMYGALLGLIYHQCLLASAEFVFWQMALSRR</sequence>
<accession>J3N259</accession>
<dbReference type="EnsemblPlants" id="OB10G16070.1">
    <property type="protein sequence ID" value="OB10G16070.1"/>
    <property type="gene ID" value="OB10G16070"/>
</dbReference>
<reference evidence="2" key="1">
    <citation type="journal article" date="2013" name="Nat. Commun.">
        <title>Whole-genome sequencing of Oryza brachyantha reveals mechanisms underlying Oryza genome evolution.</title>
        <authorList>
            <person name="Chen J."/>
            <person name="Huang Q."/>
            <person name="Gao D."/>
            <person name="Wang J."/>
            <person name="Lang Y."/>
            <person name="Liu T."/>
            <person name="Li B."/>
            <person name="Bai Z."/>
            <person name="Luis Goicoechea J."/>
            <person name="Liang C."/>
            <person name="Chen C."/>
            <person name="Zhang W."/>
            <person name="Sun S."/>
            <person name="Liao Y."/>
            <person name="Zhang X."/>
            <person name="Yang L."/>
            <person name="Song C."/>
            <person name="Wang M."/>
            <person name="Shi J."/>
            <person name="Liu G."/>
            <person name="Liu J."/>
            <person name="Zhou H."/>
            <person name="Zhou W."/>
            <person name="Yu Q."/>
            <person name="An N."/>
            <person name="Chen Y."/>
            <person name="Cai Q."/>
            <person name="Wang B."/>
            <person name="Liu B."/>
            <person name="Min J."/>
            <person name="Huang Y."/>
            <person name="Wu H."/>
            <person name="Li Z."/>
            <person name="Zhang Y."/>
            <person name="Yin Y."/>
            <person name="Song W."/>
            <person name="Jiang J."/>
            <person name="Jackson S.A."/>
            <person name="Wing R.A."/>
            <person name="Wang J."/>
            <person name="Chen M."/>
        </authorList>
    </citation>
    <scope>NUCLEOTIDE SEQUENCE [LARGE SCALE GENOMIC DNA]</scope>
    <source>
        <strain evidence="2">cv. IRGC 101232</strain>
    </source>
</reference>
<keyword evidence="1" id="KW-0812">Transmembrane</keyword>
<keyword evidence="1" id="KW-1133">Transmembrane helix</keyword>
<proteinExistence type="predicted"/>
<evidence type="ECO:0000256" key="1">
    <source>
        <dbReference type="SAM" id="Phobius"/>
    </source>
</evidence>
<dbReference type="HOGENOM" id="CLU_3109583_0_0_1"/>
<name>J3N259_ORYBR</name>
<reference evidence="2" key="2">
    <citation type="submission" date="2013-04" db="UniProtKB">
        <authorList>
            <consortium name="EnsemblPlants"/>
        </authorList>
    </citation>
    <scope>IDENTIFICATION</scope>
</reference>
<evidence type="ECO:0000313" key="2">
    <source>
        <dbReference type="EnsemblPlants" id="OB10G16070.1"/>
    </source>
</evidence>